<dbReference type="PANTHER" id="PTHR23522:SF10">
    <property type="entry name" value="3-PHENYLPROPIONIC ACID TRANSPORTER-RELATED"/>
    <property type="match status" value="1"/>
</dbReference>
<dbReference type="GO" id="GO:0015528">
    <property type="term" value="F:lactose:proton symporter activity"/>
    <property type="evidence" value="ECO:0007669"/>
    <property type="project" value="TreeGrafter"/>
</dbReference>
<evidence type="ECO:0000313" key="11">
    <source>
        <dbReference type="Proteomes" id="UP000289411"/>
    </source>
</evidence>
<keyword evidence="4" id="KW-0997">Cell inner membrane</keyword>
<feature type="domain" description="Major facilitator superfamily associated" evidence="9">
    <location>
        <begin position="30"/>
        <end position="391"/>
    </location>
</feature>
<evidence type="ECO:0000256" key="8">
    <source>
        <dbReference type="SAM" id="Phobius"/>
    </source>
</evidence>
<organism evidence="10 11">
    <name type="scientific">Lichenibacterium ramalinae</name>
    <dbReference type="NCBI Taxonomy" id="2316527"/>
    <lineage>
        <taxon>Bacteria</taxon>
        <taxon>Pseudomonadati</taxon>
        <taxon>Pseudomonadota</taxon>
        <taxon>Alphaproteobacteria</taxon>
        <taxon>Hyphomicrobiales</taxon>
        <taxon>Lichenihabitantaceae</taxon>
        <taxon>Lichenibacterium</taxon>
    </lineage>
</organism>
<reference evidence="10 11" key="1">
    <citation type="submission" date="2018-09" db="EMBL/GenBank/DDBJ databases">
        <authorList>
            <person name="Grouzdev D.S."/>
            <person name="Krutkina M.S."/>
        </authorList>
    </citation>
    <scope>NUCLEOTIDE SEQUENCE [LARGE SCALE GENOMIC DNA]</scope>
    <source>
        <strain evidence="10 11">RmlP001</strain>
    </source>
</reference>
<feature type="transmembrane region" description="Helical" evidence="8">
    <location>
        <begin position="271"/>
        <end position="288"/>
    </location>
</feature>
<feature type="transmembrane region" description="Helical" evidence="8">
    <location>
        <begin position="389"/>
        <end position="408"/>
    </location>
</feature>
<evidence type="ECO:0000313" key="10">
    <source>
        <dbReference type="EMBL" id="RYB02269.1"/>
    </source>
</evidence>
<sequence>MTARQGGTGPRSGAAPRRAAAALPAFLLLYGALYAAYGTESAYLPAFFQAHALPVQSIGTVLAAGTVVRILAGPAAGRLADRLGARRGVLAAAAGLSGLVGTAYLGAYGLLPLLAVCLAHSAVTAPLAPLCDALAVPAAAGPRGFRYGWVRGAGSAAFVGGTLASGQLVDRFGLACIIVASSALFLLMAPCAARVAAPAEPEGDRTEPAAGSAGAAGSSGGSGAFGRLLAIPAYRTLLVVVSLVIGSHALNDAFAVITWRDAGYDGTVVSLLWSESVVAEVLVFFLLGPWLIDRLGAAGAASLSAAAGMLRWGVMGATSALPALVAVQSLHGLTFALLHLAAMRVIGAAVPDRLSATAQSVYGTFALGTASAVLTFASGYLYGAVGLRAFWAMAALCAMALPFARGLAAEAPAGPKPRENG</sequence>
<evidence type="ECO:0000259" key="9">
    <source>
        <dbReference type="Pfam" id="PF12832"/>
    </source>
</evidence>
<evidence type="ECO:0000256" key="2">
    <source>
        <dbReference type="ARBA" id="ARBA00022448"/>
    </source>
</evidence>
<dbReference type="EMBL" id="QYBC01000021">
    <property type="protein sequence ID" value="RYB02269.1"/>
    <property type="molecule type" value="Genomic_DNA"/>
</dbReference>
<feature type="transmembrane region" description="Helical" evidence="8">
    <location>
        <begin position="148"/>
        <end position="166"/>
    </location>
</feature>
<dbReference type="RefSeq" id="WP_129221280.1">
    <property type="nucleotide sequence ID" value="NZ_QYBC01000021.1"/>
</dbReference>
<feature type="transmembrane region" description="Helical" evidence="8">
    <location>
        <begin position="88"/>
        <end position="107"/>
    </location>
</feature>
<feature type="transmembrane region" description="Helical" evidence="8">
    <location>
        <begin position="320"/>
        <end position="340"/>
    </location>
</feature>
<keyword evidence="11" id="KW-1185">Reference proteome</keyword>
<dbReference type="SUPFAM" id="SSF103473">
    <property type="entry name" value="MFS general substrate transporter"/>
    <property type="match status" value="1"/>
</dbReference>
<feature type="transmembrane region" description="Helical" evidence="8">
    <location>
        <begin position="237"/>
        <end position="259"/>
    </location>
</feature>
<keyword evidence="6 8" id="KW-1133">Transmembrane helix</keyword>
<evidence type="ECO:0000256" key="6">
    <source>
        <dbReference type="ARBA" id="ARBA00022989"/>
    </source>
</evidence>
<keyword evidence="3" id="KW-1003">Cell membrane</keyword>
<proteinExistence type="predicted"/>
<evidence type="ECO:0000256" key="5">
    <source>
        <dbReference type="ARBA" id="ARBA00022692"/>
    </source>
</evidence>
<evidence type="ECO:0000256" key="7">
    <source>
        <dbReference type="ARBA" id="ARBA00023136"/>
    </source>
</evidence>
<dbReference type="Pfam" id="PF12832">
    <property type="entry name" value="MFS_1_like"/>
    <property type="match status" value="1"/>
</dbReference>
<feature type="transmembrane region" description="Helical" evidence="8">
    <location>
        <begin position="295"/>
        <end position="314"/>
    </location>
</feature>
<dbReference type="PIRSF" id="PIRSF004925">
    <property type="entry name" value="HcaT"/>
    <property type="match status" value="1"/>
</dbReference>
<keyword evidence="2" id="KW-0813">Transport</keyword>
<feature type="transmembrane region" description="Helical" evidence="8">
    <location>
        <begin position="361"/>
        <end position="383"/>
    </location>
</feature>
<gene>
    <name evidence="10" type="ORF">D3272_21550</name>
</gene>
<protein>
    <submittedName>
        <fullName evidence="10">MFS transporter</fullName>
    </submittedName>
</protein>
<accession>A0A4Q2R927</accession>
<feature type="transmembrane region" description="Helical" evidence="8">
    <location>
        <begin position="172"/>
        <end position="197"/>
    </location>
</feature>
<dbReference type="InterPro" id="IPR036259">
    <property type="entry name" value="MFS_trans_sf"/>
</dbReference>
<dbReference type="Proteomes" id="UP000289411">
    <property type="component" value="Unassembled WGS sequence"/>
</dbReference>
<evidence type="ECO:0000256" key="3">
    <source>
        <dbReference type="ARBA" id="ARBA00022475"/>
    </source>
</evidence>
<dbReference type="NCBIfam" id="NF037955">
    <property type="entry name" value="mfs"/>
    <property type="match status" value="1"/>
</dbReference>
<comment type="subcellular location">
    <subcellularLocation>
        <location evidence="1">Cell inner membrane</location>
        <topology evidence="1">Multi-pass membrane protein</topology>
    </subcellularLocation>
</comment>
<feature type="transmembrane region" description="Helical" evidence="8">
    <location>
        <begin position="57"/>
        <end position="76"/>
    </location>
</feature>
<dbReference type="InterPro" id="IPR024989">
    <property type="entry name" value="MFS_assoc_dom"/>
</dbReference>
<dbReference type="GO" id="GO:0005886">
    <property type="term" value="C:plasma membrane"/>
    <property type="evidence" value="ECO:0007669"/>
    <property type="project" value="UniProtKB-SubCell"/>
</dbReference>
<comment type="caution">
    <text evidence="10">The sequence shown here is derived from an EMBL/GenBank/DDBJ whole genome shotgun (WGS) entry which is preliminary data.</text>
</comment>
<keyword evidence="5 8" id="KW-0812">Transmembrane</keyword>
<keyword evidence="7 8" id="KW-0472">Membrane</keyword>
<dbReference type="GO" id="GO:0030395">
    <property type="term" value="F:lactose binding"/>
    <property type="evidence" value="ECO:0007669"/>
    <property type="project" value="TreeGrafter"/>
</dbReference>
<evidence type="ECO:0000256" key="1">
    <source>
        <dbReference type="ARBA" id="ARBA00004429"/>
    </source>
</evidence>
<dbReference type="InterPro" id="IPR026032">
    <property type="entry name" value="HcaT-like"/>
</dbReference>
<dbReference type="OrthoDB" id="9150135at2"/>
<dbReference type="PANTHER" id="PTHR23522">
    <property type="entry name" value="BLL5896 PROTEIN"/>
    <property type="match status" value="1"/>
</dbReference>
<name>A0A4Q2R927_9HYPH</name>
<dbReference type="Gene3D" id="1.20.1250.20">
    <property type="entry name" value="MFS general substrate transporter like domains"/>
    <property type="match status" value="2"/>
</dbReference>
<feature type="transmembrane region" description="Helical" evidence="8">
    <location>
        <begin position="20"/>
        <end position="37"/>
    </location>
</feature>
<reference evidence="10 11" key="2">
    <citation type="submission" date="2019-02" db="EMBL/GenBank/DDBJ databases">
        <title>'Lichenibacterium ramalinii' gen. nov. sp. nov., 'Lichenibacterium minor' gen. nov. sp. nov.</title>
        <authorList>
            <person name="Pankratov T."/>
        </authorList>
    </citation>
    <scope>NUCLEOTIDE SEQUENCE [LARGE SCALE GENOMIC DNA]</scope>
    <source>
        <strain evidence="10 11">RmlP001</strain>
    </source>
</reference>
<dbReference type="AlphaFoldDB" id="A0A4Q2R927"/>
<evidence type="ECO:0000256" key="4">
    <source>
        <dbReference type="ARBA" id="ARBA00022519"/>
    </source>
</evidence>